<feature type="region of interest" description="Disordered" evidence="1">
    <location>
        <begin position="202"/>
        <end position="225"/>
    </location>
</feature>
<reference evidence="3 4" key="1">
    <citation type="journal article" date="2024" name="Plant J.">
        <title>Genome sequences and population genomics reveal climatic adaptation and genomic divergence between two closely related sweetgum species.</title>
        <authorList>
            <person name="Xu W.Q."/>
            <person name="Ren C.Q."/>
            <person name="Zhang X.Y."/>
            <person name="Comes H.P."/>
            <person name="Liu X.H."/>
            <person name="Li Y.G."/>
            <person name="Kettle C.J."/>
            <person name="Jalonen R."/>
            <person name="Gaisberger H."/>
            <person name="Ma Y.Z."/>
            <person name="Qiu Y.X."/>
        </authorList>
    </citation>
    <scope>NUCLEOTIDE SEQUENCE [LARGE SCALE GENOMIC DNA]</scope>
    <source>
        <strain evidence="3">Hangzhou</strain>
    </source>
</reference>
<feature type="chain" id="PRO_5042967477" description="Gag protein" evidence="2">
    <location>
        <begin position="23"/>
        <end position="225"/>
    </location>
</feature>
<proteinExistence type="predicted"/>
<sequence length="225" mass="25277">MLWRAQFLLLLRGYNLLGYIDGSYPAPPRFRMTNASTTSTESATSIPNPEFKLWDHQDQLILSWIISSLTEEVISHITSSSTSYEAWKILARTFAPSSRTRVMHLKDTLSQVKRDTSSIADYLQLIRSLTDSLAAIDRPVSDKDLVLATLRGVGTDYRDFATFVHTRAKPVSFDNLCGMLLSHEAYLADITDQIPLQIQTTNAASHTPTDQANSSRPHNNANRNY</sequence>
<dbReference type="AlphaFoldDB" id="A0AAP0N6Q1"/>
<protein>
    <recommendedName>
        <fullName evidence="5">Gag protein</fullName>
    </recommendedName>
</protein>
<evidence type="ECO:0000256" key="1">
    <source>
        <dbReference type="SAM" id="MobiDB-lite"/>
    </source>
</evidence>
<organism evidence="3 4">
    <name type="scientific">Liquidambar formosana</name>
    <name type="common">Formosan gum</name>
    <dbReference type="NCBI Taxonomy" id="63359"/>
    <lineage>
        <taxon>Eukaryota</taxon>
        <taxon>Viridiplantae</taxon>
        <taxon>Streptophyta</taxon>
        <taxon>Embryophyta</taxon>
        <taxon>Tracheophyta</taxon>
        <taxon>Spermatophyta</taxon>
        <taxon>Magnoliopsida</taxon>
        <taxon>eudicotyledons</taxon>
        <taxon>Gunneridae</taxon>
        <taxon>Pentapetalae</taxon>
        <taxon>Saxifragales</taxon>
        <taxon>Altingiaceae</taxon>
        <taxon>Liquidambar</taxon>
    </lineage>
</organism>
<accession>A0AAP0N6Q1</accession>
<comment type="caution">
    <text evidence="3">The sequence shown here is derived from an EMBL/GenBank/DDBJ whole genome shotgun (WGS) entry which is preliminary data.</text>
</comment>
<evidence type="ECO:0008006" key="5">
    <source>
        <dbReference type="Google" id="ProtNLM"/>
    </source>
</evidence>
<keyword evidence="2" id="KW-0732">Signal</keyword>
<dbReference type="PANTHER" id="PTHR47481:SF22">
    <property type="entry name" value="RETROTRANSPOSON GAG DOMAIN-CONTAINING PROTEIN"/>
    <property type="match status" value="1"/>
</dbReference>
<dbReference type="Pfam" id="PF14223">
    <property type="entry name" value="Retrotran_gag_2"/>
    <property type="match status" value="1"/>
</dbReference>
<evidence type="ECO:0000256" key="2">
    <source>
        <dbReference type="SAM" id="SignalP"/>
    </source>
</evidence>
<keyword evidence="4" id="KW-1185">Reference proteome</keyword>
<name>A0AAP0N6Q1_LIQFO</name>
<feature type="signal peptide" evidence="2">
    <location>
        <begin position="1"/>
        <end position="22"/>
    </location>
</feature>
<gene>
    <name evidence="3" type="ORF">L1049_021637</name>
</gene>
<dbReference type="EMBL" id="JBBPBK010000087">
    <property type="protein sequence ID" value="KAK9266662.1"/>
    <property type="molecule type" value="Genomic_DNA"/>
</dbReference>
<dbReference type="Proteomes" id="UP001415857">
    <property type="component" value="Unassembled WGS sequence"/>
</dbReference>
<dbReference type="PANTHER" id="PTHR47481">
    <property type="match status" value="1"/>
</dbReference>
<evidence type="ECO:0000313" key="4">
    <source>
        <dbReference type="Proteomes" id="UP001415857"/>
    </source>
</evidence>
<evidence type="ECO:0000313" key="3">
    <source>
        <dbReference type="EMBL" id="KAK9266662.1"/>
    </source>
</evidence>